<proteinExistence type="predicted"/>
<accession>A0A6L8LV70</accession>
<gene>
    <name evidence="1" type="ORF">GR167_17060</name>
</gene>
<dbReference type="Proteomes" id="UP000479043">
    <property type="component" value="Unassembled WGS sequence"/>
</dbReference>
<comment type="caution">
    <text evidence="1">The sequence shown here is derived from an EMBL/GenBank/DDBJ whole genome shotgun (WGS) entry which is preliminary data.</text>
</comment>
<dbReference type="AlphaFoldDB" id="A0A6L8LV70"/>
<dbReference type="EMBL" id="WWEN01000009">
    <property type="protein sequence ID" value="MYM57029.1"/>
    <property type="molecule type" value="Genomic_DNA"/>
</dbReference>
<evidence type="ECO:0000313" key="1">
    <source>
        <dbReference type="EMBL" id="MYM57029.1"/>
    </source>
</evidence>
<evidence type="ECO:0000313" key="2">
    <source>
        <dbReference type="Proteomes" id="UP000479043"/>
    </source>
</evidence>
<name>A0A6L8LV70_9RHOB</name>
<organism evidence="1 2">
    <name type="scientific">Thalassovita mangrovi</name>
    <dbReference type="NCBI Taxonomy" id="2692236"/>
    <lineage>
        <taxon>Bacteria</taxon>
        <taxon>Pseudomonadati</taxon>
        <taxon>Pseudomonadota</taxon>
        <taxon>Alphaproteobacteria</taxon>
        <taxon>Rhodobacterales</taxon>
        <taxon>Roseobacteraceae</taxon>
        <taxon>Thalassovita</taxon>
    </lineage>
</organism>
<sequence length="94" mass="10353">MVGLFLSAGSNLQMLHSSIAALADVISPGLFIYGSREEHRRTEAMMSDTAKTQQDLAREALEALDQAFAYYIPEEAVHGSDDDFVEYYEYAAAA</sequence>
<reference evidence="1 2" key="1">
    <citation type="submission" date="2020-01" db="EMBL/GenBank/DDBJ databases">
        <authorList>
            <person name="Chen S."/>
        </authorList>
    </citation>
    <scope>NUCLEOTIDE SEQUENCE [LARGE SCALE GENOMIC DNA]</scope>
    <source>
        <strain evidence="1 2">GS-10</strain>
    </source>
</reference>
<protein>
    <submittedName>
        <fullName evidence="1">Uncharacterized protein</fullName>
    </submittedName>
</protein>
<keyword evidence="2" id="KW-1185">Reference proteome</keyword>